<dbReference type="Pfam" id="PF13202">
    <property type="entry name" value="EF-hand_5"/>
    <property type="match status" value="1"/>
</dbReference>
<feature type="domain" description="EF-hand" evidence="4">
    <location>
        <begin position="60"/>
        <end position="95"/>
    </location>
</feature>
<dbReference type="PROSITE" id="PS00018">
    <property type="entry name" value="EF_HAND_1"/>
    <property type="match status" value="3"/>
</dbReference>
<proteinExistence type="predicted"/>
<keyword evidence="1" id="KW-0677">Repeat</keyword>
<sequence length="245" mass="28108">MKPLLPGKTFNHRNTPINKDRSSGRRASQLYSQKLQKLIVEKQKTTVVRLRVGGEVVKKSQIENLRKFFDELDLDSSGTVSIHEIKGHLQCHHGLGEARGRAAMGLPLIKNLEQKCKNGVELCFEDMLKIVYTTANRKEIQAMIDMITPERPVTPEDEPEHTLEDEADVDLMWNLWDANGDGELDREEFKEVLRQLGVPQEELKQLYDQVDTDGNGYISLSEFKTWWFALNDNEVHFTRSDITAT</sequence>
<organism evidence="5 6">
    <name type="scientific">Cymbomonas tetramitiformis</name>
    <dbReference type="NCBI Taxonomy" id="36881"/>
    <lineage>
        <taxon>Eukaryota</taxon>
        <taxon>Viridiplantae</taxon>
        <taxon>Chlorophyta</taxon>
        <taxon>Pyramimonadophyceae</taxon>
        <taxon>Pyramimonadales</taxon>
        <taxon>Pyramimonadaceae</taxon>
        <taxon>Cymbomonas</taxon>
    </lineage>
</organism>
<evidence type="ECO:0000313" key="5">
    <source>
        <dbReference type="EMBL" id="KAK3240050.1"/>
    </source>
</evidence>
<evidence type="ECO:0000256" key="2">
    <source>
        <dbReference type="ARBA" id="ARBA00022837"/>
    </source>
</evidence>
<reference evidence="5 6" key="1">
    <citation type="journal article" date="2015" name="Genome Biol. Evol.">
        <title>Comparative Genomics of a Bacterivorous Green Alga Reveals Evolutionary Causalities and Consequences of Phago-Mixotrophic Mode of Nutrition.</title>
        <authorList>
            <person name="Burns J.A."/>
            <person name="Paasch A."/>
            <person name="Narechania A."/>
            <person name="Kim E."/>
        </authorList>
    </citation>
    <scope>NUCLEOTIDE SEQUENCE [LARGE SCALE GENOMIC DNA]</scope>
    <source>
        <strain evidence="5 6">PLY_AMNH</strain>
    </source>
</reference>
<feature type="domain" description="EF-hand" evidence="4">
    <location>
        <begin position="201"/>
        <end position="233"/>
    </location>
</feature>
<dbReference type="Pfam" id="PF13499">
    <property type="entry name" value="EF-hand_7"/>
    <property type="match status" value="1"/>
</dbReference>
<dbReference type="AlphaFoldDB" id="A0AAE0BQI4"/>
<gene>
    <name evidence="5" type="ORF">CYMTET_50074</name>
</gene>
<dbReference type="Gene3D" id="1.10.238.10">
    <property type="entry name" value="EF-hand"/>
    <property type="match status" value="2"/>
</dbReference>
<keyword evidence="2" id="KW-0106">Calcium</keyword>
<dbReference type="InterPro" id="IPR011992">
    <property type="entry name" value="EF-hand-dom_pair"/>
</dbReference>
<evidence type="ECO:0000256" key="3">
    <source>
        <dbReference type="SAM" id="MobiDB-lite"/>
    </source>
</evidence>
<protein>
    <recommendedName>
        <fullName evidence="4">EF-hand domain-containing protein</fullName>
    </recommendedName>
</protein>
<dbReference type="PROSITE" id="PS50222">
    <property type="entry name" value="EF_HAND_2"/>
    <property type="match status" value="3"/>
</dbReference>
<dbReference type="PANTHER" id="PTHR23050">
    <property type="entry name" value="CALCIUM BINDING PROTEIN"/>
    <property type="match status" value="1"/>
</dbReference>
<dbReference type="InterPro" id="IPR002048">
    <property type="entry name" value="EF_hand_dom"/>
</dbReference>
<evidence type="ECO:0000256" key="1">
    <source>
        <dbReference type="ARBA" id="ARBA00022737"/>
    </source>
</evidence>
<dbReference type="Proteomes" id="UP001190700">
    <property type="component" value="Unassembled WGS sequence"/>
</dbReference>
<comment type="caution">
    <text evidence="5">The sequence shown here is derived from an EMBL/GenBank/DDBJ whole genome shotgun (WGS) entry which is preliminary data.</text>
</comment>
<accession>A0AAE0BQI4</accession>
<dbReference type="InterPro" id="IPR018247">
    <property type="entry name" value="EF_Hand_1_Ca_BS"/>
</dbReference>
<dbReference type="GO" id="GO:0005509">
    <property type="term" value="F:calcium ion binding"/>
    <property type="evidence" value="ECO:0007669"/>
    <property type="project" value="InterPro"/>
</dbReference>
<keyword evidence="6" id="KW-1185">Reference proteome</keyword>
<evidence type="ECO:0000259" key="4">
    <source>
        <dbReference type="PROSITE" id="PS50222"/>
    </source>
</evidence>
<dbReference type="SMART" id="SM00054">
    <property type="entry name" value="EFh"/>
    <property type="match status" value="3"/>
</dbReference>
<dbReference type="EMBL" id="LGRX02033750">
    <property type="protein sequence ID" value="KAK3240050.1"/>
    <property type="molecule type" value="Genomic_DNA"/>
</dbReference>
<evidence type="ECO:0000313" key="6">
    <source>
        <dbReference type="Proteomes" id="UP001190700"/>
    </source>
</evidence>
<name>A0AAE0BQI4_9CHLO</name>
<dbReference type="SUPFAM" id="SSF47473">
    <property type="entry name" value="EF-hand"/>
    <property type="match status" value="1"/>
</dbReference>
<dbReference type="InterPro" id="IPR050145">
    <property type="entry name" value="Centrin_CML-like"/>
</dbReference>
<feature type="region of interest" description="Disordered" evidence="3">
    <location>
        <begin position="1"/>
        <end position="26"/>
    </location>
</feature>
<feature type="domain" description="EF-hand" evidence="4">
    <location>
        <begin position="164"/>
        <end position="199"/>
    </location>
</feature>
<dbReference type="CDD" id="cd00051">
    <property type="entry name" value="EFh"/>
    <property type="match status" value="1"/>
</dbReference>